<dbReference type="RefSeq" id="WP_307358241.1">
    <property type="nucleotide sequence ID" value="NZ_JAUSTB010000003.1"/>
</dbReference>
<dbReference type="Pfam" id="PF01161">
    <property type="entry name" value="PBP"/>
    <property type="match status" value="1"/>
</dbReference>
<reference evidence="3 4" key="1">
    <citation type="submission" date="2023-07" db="EMBL/GenBank/DDBJ databases">
        <title>Sorghum-associated microbial communities from plants grown in Nebraska, USA.</title>
        <authorList>
            <person name="Schachtman D."/>
        </authorList>
    </citation>
    <scope>NUCLEOTIDE SEQUENCE [LARGE SCALE GENOMIC DNA]</scope>
    <source>
        <strain evidence="3 4">DS1001</strain>
    </source>
</reference>
<dbReference type="Proteomes" id="UP001239267">
    <property type="component" value="Unassembled WGS sequence"/>
</dbReference>
<dbReference type="EMBL" id="JAUSTB010000003">
    <property type="protein sequence ID" value="MDQ0145437.1"/>
    <property type="molecule type" value="Genomic_DNA"/>
</dbReference>
<evidence type="ECO:0000256" key="1">
    <source>
        <dbReference type="ARBA" id="ARBA00007120"/>
    </source>
</evidence>
<protein>
    <submittedName>
        <fullName evidence="3">Raf kinase inhibitor-like YbhB/YbcL family protein</fullName>
    </submittedName>
</protein>
<dbReference type="InterPro" id="IPR008914">
    <property type="entry name" value="PEBP"/>
</dbReference>
<evidence type="ECO:0000313" key="4">
    <source>
        <dbReference type="Proteomes" id="UP001239267"/>
    </source>
</evidence>
<sequence length="174" mass="18281">MSHDPYAALPQLPEFSLTSTDIRDGQPFPVAQASGKMGIDGGEDRSPQLSWEGFPPETKSFAVTVLDPDAPTGSGFWHWAAFNLPASTTSLPSGAAEDGLPKPAVQLANDAGFRGFVGAAPPAGHGPHHYHVVVHAVDVDELDIPADASPAYLGFQLFSHAIGRARLTATFEVP</sequence>
<dbReference type="InterPro" id="IPR036610">
    <property type="entry name" value="PEBP-like_sf"/>
</dbReference>
<dbReference type="Gene3D" id="3.90.280.10">
    <property type="entry name" value="PEBP-like"/>
    <property type="match status" value="1"/>
</dbReference>
<dbReference type="PANTHER" id="PTHR30289">
    <property type="entry name" value="UNCHARACTERIZED PROTEIN YBCL-RELATED"/>
    <property type="match status" value="1"/>
</dbReference>
<keyword evidence="3" id="KW-0649">Protein kinase inhibitor</keyword>
<feature type="region of interest" description="Disordered" evidence="2">
    <location>
        <begin position="17"/>
        <end position="53"/>
    </location>
</feature>
<comment type="similarity">
    <text evidence="1">Belongs to the UPF0098 family.</text>
</comment>
<dbReference type="GO" id="GO:0004860">
    <property type="term" value="F:protein kinase inhibitor activity"/>
    <property type="evidence" value="ECO:0007669"/>
    <property type="project" value="UniProtKB-KW"/>
</dbReference>
<evidence type="ECO:0000256" key="2">
    <source>
        <dbReference type="SAM" id="MobiDB-lite"/>
    </source>
</evidence>
<gene>
    <name evidence="3" type="ORF">J2T23_001327</name>
</gene>
<evidence type="ECO:0000313" key="3">
    <source>
        <dbReference type="EMBL" id="MDQ0145437.1"/>
    </source>
</evidence>
<dbReference type="PANTHER" id="PTHR30289:SF1">
    <property type="entry name" value="PEBP (PHOSPHATIDYLETHANOLAMINE-BINDING PROTEIN) FAMILY PROTEIN"/>
    <property type="match status" value="1"/>
</dbReference>
<organism evidence="3 4">
    <name type="scientific">Pseudarthrobacter niigatensis</name>
    <dbReference type="NCBI Taxonomy" id="369935"/>
    <lineage>
        <taxon>Bacteria</taxon>
        <taxon>Bacillati</taxon>
        <taxon>Actinomycetota</taxon>
        <taxon>Actinomycetes</taxon>
        <taxon>Micrococcales</taxon>
        <taxon>Micrococcaceae</taxon>
        <taxon>Pseudarthrobacter</taxon>
    </lineage>
</organism>
<comment type="caution">
    <text evidence="3">The sequence shown here is derived from an EMBL/GenBank/DDBJ whole genome shotgun (WGS) entry which is preliminary data.</text>
</comment>
<proteinExistence type="inferred from homology"/>
<dbReference type="SUPFAM" id="SSF49777">
    <property type="entry name" value="PEBP-like"/>
    <property type="match status" value="1"/>
</dbReference>
<dbReference type="NCBIfam" id="TIGR00481">
    <property type="entry name" value="YbhB/YbcL family Raf kinase inhibitor-like protein"/>
    <property type="match status" value="1"/>
</dbReference>
<accession>A0AAJ1WEY5</accession>
<dbReference type="CDD" id="cd00865">
    <property type="entry name" value="PEBP_bact_arch"/>
    <property type="match status" value="1"/>
</dbReference>
<dbReference type="InterPro" id="IPR005247">
    <property type="entry name" value="YbhB_YbcL/LppC-like"/>
</dbReference>
<keyword evidence="4" id="KW-1185">Reference proteome</keyword>
<name>A0AAJ1WEY5_9MICC</name>
<dbReference type="AlphaFoldDB" id="A0AAJ1WEY5"/>